<gene>
    <name evidence="4" type="ORF">BDEG_28613</name>
</gene>
<protein>
    <submittedName>
        <fullName evidence="4">Uncharacterized protein</fullName>
    </submittedName>
</protein>
<feature type="compositionally biased region" description="Polar residues" evidence="2">
    <location>
        <begin position="27"/>
        <end position="37"/>
    </location>
</feature>
<feature type="coiled-coil region" evidence="1">
    <location>
        <begin position="56"/>
        <end position="97"/>
    </location>
</feature>
<organism evidence="4 5">
    <name type="scientific">Batrachochytrium dendrobatidis (strain JEL423)</name>
    <dbReference type="NCBI Taxonomy" id="403673"/>
    <lineage>
        <taxon>Eukaryota</taxon>
        <taxon>Fungi</taxon>
        <taxon>Fungi incertae sedis</taxon>
        <taxon>Chytridiomycota</taxon>
        <taxon>Chytridiomycota incertae sedis</taxon>
        <taxon>Chytridiomycetes</taxon>
        <taxon>Rhizophydiales</taxon>
        <taxon>Rhizophydiales incertae sedis</taxon>
        <taxon>Batrachochytrium</taxon>
    </lineage>
</organism>
<accession>A0A177X0K1</accession>
<evidence type="ECO:0000256" key="3">
    <source>
        <dbReference type="SAM" id="SignalP"/>
    </source>
</evidence>
<evidence type="ECO:0000256" key="1">
    <source>
        <dbReference type="SAM" id="Coils"/>
    </source>
</evidence>
<dbReference type="AlphaFoldDB" id="A0A177X0K1"/>
<dbReference type="PROSITE" id="PS51257">
    <property type="entry name" value="PROKAR_LIPOPROTEIN"/>
    <property type="match status" value="1"/>
</dbReference>
<dbReference type="EMBL" id="DS022318">
    <property type="protein sequence ID" value="OAJ45474.1"/>
    <property type="molecule type" value="Genomic_DNA"/>
</dbReference>
<reference evidence="4 5" key="1">
    <citation type="submission" date="2006-10" db="EMBL/GenBank/DDBJ databases">
        <title>The Genome Sequence of Batrachochytrium dendrobatidis JEL423.</title>
        <authorList>
            <consortium name="The Broad Institute Genome Sequencing Platform"/>
            <person name="Birren B."/>
            <person name="Lander E."/>
            <person name="Galagan J."/>
            <person name="Cuomo C."/>
            <person name="Devon K."/>
            <person name="Jaffe D."/>
            <person name="Butler J."/>
            <person name="Alvarez P."/>
            <person name="Gnerre S."/>
            <person name="Grabherr M."/>
            <person name="Kleber M."/>
            <person name="Mauceli E."/>
            <person name="Brockman W."/>
            <person name="Young S."/>
            <person name="LaButti K."/>
            <person name="Sykes S."/>
            <person name="DeCaprio D."/>
            <person name="Crawford M."/>
            <person name="Koehrsen M."/>
            <person name="Engels R."/>
            <person name="Montgomery P."/>
            <person name="Pearson M."/>
            <person name="Howarth C."/>
            <person name="Larson L."/>
            <person name="White J."/>
            <person name="O'Leary S."/>
            <person name="Kodira C."/>
            <person name="Zeng Q."/>
            <person name="Yandava C."/>
            <person name="Alvarado L."/>
            <person name="Longcore J."/>
            <person name="James T."/>
        </authorList>
    </citation>
    <scope>NUCLEOTIDE SEQUENCE [LARGE SCALE GENOMIC DNA]</scope>
    <source>
        <strain evidence="4 5">JEL423</strain>
    </source>
</reference>
<feature type="region of interest" description="Disordered" evidence="2">
    <location>
        <begin position="27"/>
        <end position="47"/>
    </location>
</feature>
<keyword evidence="3" id="KW-0732">Signal</keyword>
<feature type="region of interest" description="Disordered" evidence="2">
    <location>
        <begin position="174"/>
        <end position="254"/>
    </location>
</feature>
<dbReference type="Proteomes" id="UP000077115">
    <property type="component" value="Unassembled WGS sequence"/>
</dbReference>
<dbReference type="VEuPathDB" id="FungiDB:BDEG_28613"/>
<name>A0A177X0K1_BATDL</name>
<sequence>MKLAVAVLSSILLACSVTIANPIDPSATTSTEAITSPTPNPNGIGISGLDPLSDSVKDLLDKYIELEDDRNEQGKKCKLLQSEYDNQQKLIADLETKIYVLLDLEAQKSKLADFGKSRQDCEFKCSGFVAGKSMIEIGLVNLIFGESWNPRSFEQQFVFIATHSSVMSYLGELGSKGQSSGRSNNLGQNHGDQQQHQNHDDQQQRQDSQPLLDTPSESGSSVQRVSSNRRKDSSKSMGRFGSFFQKSRRDDPSN</sequence>
<keyword evidence="1" id="KW-0175">Coiled coil</keyword>
<feature type="compositionally biased region" description="Low complexity" evidence="2">
    <location>
        <begin position="216"/>
        <end position="226"/>
    </location>
</feature>
<feature type="compositionally biased region" description="Low complexity" evidence="2">
    <location>
        <begin position="184"/>
        <end position="196"/>
    </location>
</feature>
<feature type="signal peptide" evidence="3">
    <location>
        <begin position="1"/>
        <end position="20"/>
    </location>
</feature>
<reference evidence="4 5" key="2">
    <citation type="submission" date="2016-05" db="EMBL/GenBank/DDBJ databases">
        <title>Lineage-specific infection strategies underlie the spectrum of fungal disease in amphibians.</title>
        <authorList>
            <person name="Cuomo C.A."/>
            <person name="Farrer R.A."/>
            <person name="James T."/>
            <person name="Longcore J."/>
            <person name="Birren B."/>
        </authorList>
    </citation>
    <scope>NUCLEOTIDE SEQUENCE [LARGE SCALE GENOMIC DNA]</scope>
    <source>
        <strain evidence="4 5">JEL423</strain>
    </source>
</reference>
<evidence type="ECO:0000313" key="5">
    <source>
        <dbReference type="Proteomes" id="UP000077115"/>
    </source>
</evidence>
<evidence type="ECO:0000256" key="2">
    <source>
        <dbReference type="SAM" id="MobiDB-lite"/>
    </source>
</evidence>
<proteinExistence type="predicted"/>
<evidence type="ECO:0000313" key="4">
    <source>
        <dbReference type="EMBL" id="OAJ45474.1"/>
    </source>
</evidence>
<feature type="chain" id="PRO_5008078101" evidence="3">
    <location>
        <begin position="21"/>
        <end position="254"/>
    </location>
</feature>